<evidence type="ECO:0000313" key="4">
    <source>
        <dbReference type="Proteomes" id="UP001158986"/>
    </source>
</evidence>
<feature type="transmembrane region" description="Helical" evidence="1">
    <location>
        <begin position="185"/>
        <end position="203"/>
    </location>
</feature>
<evidence type="ECO:0000313" key="5">
    <source>
        <dbReference type="Proteomes" id="UP001160483"/>
    </source>
</evidence>
<dbReference type="EMBL" id="CAKKTJ010000119">
    <property type="protein sequence ID" value="CAH0475016.1"/>
    <property type="molecule type" value="Genomic_DNA"/>
</dbReference>
<sequence>MKTKTTFLSTTVAPSTCDERALDIRDNDLLLLSSHSATSRSSKAFHCATIDVTAHRFPFCLVWSPIPILTWFLPFIGHLGIADSKGVIFDFAGPYTIGRNAFAFGAPTRYLQCQVEAEDVFKWDKAVAAGCEIYEKRMHNLCCDNCHSHVAVCLEHAHYGGRKKWNMVQLCLWMFLRGKYVSTTGFIKTWLPFVFVLAMVAIMRSSVSGNSIPTVFQNLREEMQDHFSFHPLSEMLGYALSRYQAQVEINNAHNHRRLSLFPASLLLAETNVMTEAENEEDENDGIDFRRLRAELDRLLDEDLNESDNGEIDEPQDDDTIDVYYPIYRPSSKIKIFRADRMSRSL</sequence>
<reference evidence="2 4" key="1">
    <citation type="submission" date="2021-11" db="EMBL/GenBank/DDBJ databases">
        <authorList>
            <person name="Islam A."/>
            <person name="Islam S."/>
            <person name="Flora M.S."/>
            <person name="Rahman M."/>
            <person name="Ziaur R.M."/>
            <person name="Epstein J.H."/>
            <person name="Hassan M."/>
            <person name="Klassen M."/>
            <person name="Woodard K."/>
            <person name="Webb A."/>
            <person name="Webby R.J."/>
            <person name="El Zowalaty M.E."/>
        </authorList>
    </citation>
    <scope>NUCLEOTIDE SEQUENCE</scope>
    <source>
        <strain evidence="3">Pbs1</strain>
        <strain evidence="2">Pbs3</strain>
    </source>
</reference>
<dbReference type="InterPro" id="IPR008496">
    <property type="entry name" value="TMEM222/RTE1"/>
</dbReference>
<accession>A0AAU9L4G8</accession>
<evidence type="ECO:0008006" key="6">
    <source>
        <dbReference type="Google" id="ProtNLM"/>
    </source>
</evidence>
<comment type="caution">
    <text evidence="2">The sequence shown here is derived from an EMBL/GenBank/DDBJ whole genome shotgun (WGS) entry which is preliminary data.</text>
</comment>
<keyword evidence="1" id="KW-1133">Transmembrane helix</keyword>
<dbReference type="Proteomes" id="UP001160483">
    <property type="component" value="Unassembled WGS sequence"/>
</dbReference>
<keyword evidence="4" id="KW-1185">Reference proteome</keyword>
<protein>
    <recommendedName>
        <fullName evidence="6">Transmembrane protein</fullName>
    </recommendedName>
</protein>
<dbReference type="PANTHER" id="PTHR20921">
    <property type="entry name" value="TRANSMEMBRANE PROTEIN 222"/>
    <property type="match status" value="1"/>
</dbReference>
<evidence type="ECO:0000313" key="2">
    <source>
        <dbReference type="EMBL" id="CAH0475016.1"/>
    </source>
</evidence>
<dbReference type="AlphaFoldDB" id="A0AAU9L4G8"/>
<proteinExistence type="predicted"/>
<keyword evidence="1" id="KW-0812">Transmembrane</keyword>
<dbReference type="Proteomes" id="UP001158986">
    <property type="component" value="Unassembled WGS sequence"/>
</dbReference>
<dbReference type="EMBL" id="CAKLCB010000072">
    <property type="protein sequence ID" value="CAH0514434.1"/>
    <property type="molecule type" value="Genomic_DNA"/>
</dbReference>
<organism evidence="2 5">
    <name type="scientific">Peronospora belbahrii</name>
    <dbReference type="NCBI Taxonomy" id="622444"/>
    <lineage>
        <taxon>Eukaryota</taxon>
        <taxon>Sar</taxon>
        <taxon>Stramenopiles</taxon>
        <taxon>Oomycota</taxon>
        <taxon>Peronosporomycetes</taxon>
        <taxon>Peronosporales</taxon>
        <taxon>Peronosporaceae</taxon>
        <taxon>Peronospora</taxon>
    </lineage>
</organism>
<evidence type="ECO:0000256" key="1">
    <source>
        <dbReference type="SAM" id="Phobius"/>
    </source>
</evidence>
<evidence type="ECO:0000313" key="3">
    <source>
        <dbReference type="EMBL" id="CAH0514434.1"/>
    </source>
</evidence>
<name>A0AAU9L4G8_9STRA</name>
<dbReference type="Pfam" id="PF05608">
    <property type="entry name" value="RTE1"/>
    <property type="match status" value="1"/>
</dbReference>
<dbReference type="PANTHER" id="PTHR20921:SF0">
    <property type="entry name" value="TRANSMEMBRANE PROTEIN 222"/>
    <property type="match status" value="1"/>
</dbReference>
<keyword evidence="1" id="KW-0472">Membrane</keyword>
<gene>
    <name evidence="3" type="ORF">PBS001_LOCUS1184</name>
    <name evidence="2" type="ORF">PBS003_LOCUS1852</name>
</gene>